<dbReference type="Pfam" id="PF00884">
    <property type="entry name" value="Sulfatase"/>
    <property type="match status" value="1"/>
</dbReference>
<dbReference type="PANTHER" id="PTHR43108">
    <property type="entry name" value="N-ACETYLGLUCOSAMINE-6-SULFATASE FAMILY MEMBER"/>
    <property type="match status" value="1"/>
</dbReference>
<dbReference type="Gene3D" id="3.40.720.10">
    <property type="entry name" value="Alkaline Phosphatase, subunit A"/>
    <property type="match status" value="1"/>
</dbReference>
<dbReference type="PANTHER" id="PTHR43108:SF8">
    <property type="entry name" value="SD21168P"/>
    <property type="match status" value="1"/>
</dbReference>
<sequence length="296" mass="34160">MKNVVLLVAECFRYDYVPKGLSSLGSLVKTGAAGLYTPTCFSSLLSGVDPTKHKVGRFFDKLTSKTILDLPYWSSNVFHDVHWDAMIVRTLDRRKAPVIELEDIEPPFIWAERLYDSHLPYGMLRHGGGFPEGWTAMDTERYNQGLMKNDNALKEYPKGIVALEEHIKQHLDTLKDRGLWDDTLVVITGDHGELLGETWEGKRQYNHGWPPCWQLIEVPTIWVNQDVNRQFMRQIDIAPTILGILNKPIPEWMDGVDVTRVNPPLVFNNVKEVCLTIWEYKKGHVEMKEWSKERLE</sequence>
<reference evidence="2" key="1">
    <citation type="journal article" date="2015" name="Nature">
        <title>Complex archaea that bridge the gap between prokaryotes and eukaryotes.</title>
        <authorList>
            <person name="Spang A."/>
            <person name="Saw J.H."/>
            <person name="Jorgensen S.L."/>
            <person name="Zaremba-Niedzwiedzka K."/>
            <person name="Martijn J."/>
            <person name="Lind A.E."/>
            <person name="van Eijk R."/>
            <person name="Schleper C."/>
            <person name="Guy L."/>
            <person name="Ettema T.J."/>
        </authorList>
    </citation>
    <scope>NUCLEOTIDE SEQUENCE</scope>
</reference>
<gene>
    <name evidence="2" type="ORF">LCGC14_2592880</name>
</gene>
<dbReference type="EMBL" id="LAZR01043575">
    <property type="protein sequence ID" value="KKL06752.1"/>
    <property type="molecule type" value="Genomic_DNA"/>
</dbReference>
<dbReference type="InterPro" id="IPR000917">
    <property type="entry name" value="Sulfatase_N"/>
</dbReference>
<name>A0A0F9AZ33_9ZZZZ</name>
<evidence type="ECO:0000313" key="2">
    <source>
        <dbReference type="EMBL" id="KKL06752.1"/>
    </source>
</evidence>
<comment type="caution">
    <text evidence="2">The sequence shown here is derived from an EMBL/GenBank/DDBJ whole genome shotgun (WGS) entry which is preliminary data.</text>
</comment>
<dbReference type="SUPFAM" id="SSF53649">
    <property type="entry name" value="Alkaline phosphatase-like"/>
    <property type="match status" value="1"/>
</dbReference>
<evidence type="ECO:0000259" key="1">
    <source>
        <dbReference type="Pfam" id="PF00884"/>
    </source>
</evidence>
<protein>
    <recommendedName>
        <fullName evidence="1">Sulfatase N-terminal domain-containing protein</fullName>
    </recommendedName>
</protein>
<feature type="domain" description="Sulfatase N-terminal" evidence="1">
    <location>
        <begin position="130"/>
        <end position="245"/>
    </location>
</feature>
<proteinExistence type="predicted"/>
<dbReference type="AlphaFoldDB" id="A0A0F9AZ33"/>
<organism evidence="2">
    <name type="scientific">marine sediment metagenome</name>
    <dbReference type="NCBI Taxonomy" id="412755"/>
    <lineage>
        <taxon>unclassified sequences</taxon>
        <taxon>metagenomes</taxon>
        <taxon>ecological metagenomes</taxon>
    </lineage>
</organism>
<accession>A0A0F9AZ33</accession>
<dbReference type="InterPro" id="IPR017850">
    <property type="entry name" value="Alkaline_phosphatase_core_sf"/>
</dbReference>